<evidence type="ECO:0000259" key="8">
    <source>
        <dbReference type="Pfam" id="PF05598"/>
    </source>
</evidence>
<feature type="domain" description="Transposase IS4-like" evidence="7">
    <location>
        <begin position="195"/>
        <end position="350"/>
    </location>
</feature>
<dbReference type="PANTHER" id="PTHR35604:SF2">
    <property type="entry name" value="TRANSPOSASE INSH FOR INSERTION SEQUENCE ELEMENT IS5A-RELATED"/>
    <property type="match status" value="1"/>
</dbReference>
<dbReference type="PANTHER" id="PTHR35604">
    <property type="entry name" value="TRANSPOSASE INSH FOR INSERTION SEQUENCE ELEMENT IS5A-RELATED"/>
    <property type="match status" value="1"/>
</dbReference>
<feature type="compositionally biased region" description="Basic and acidic residues" evidence="6">
    <location>
        <begin position="179"/>
        <end position="195"/>
    </location>
</feature>
<dbReference type="InterPro" id="IPR002559">
    <property type="entry name" value="Transposase_11"/>
</dbReference>
<reference evidence="9 10" key="1">
    <citation type="submission" date="2024-08" db="EMBL/GenBank/DDBJ databases">
        <title>Whole-genome sequencing of halo(alkali)philic microorganisms from hypersaline lakes.</title>
        <authorList>
            <person name="Sorokin D.Y."/>
            <person name="Merkel A.Y."/>
            <person name="Messina E."/>
            <person name="Yakimov M."/>
        </authorList>
    </citation>
    <scope>NUCLEOTIDE SEQUENCE [LARGE SCALE GENOMIC DNA]</scope>
    <source>
        <strain evidence="9 10">Cl-TMA</strain>
    </source>
</reference>
<evidence type="ECO:0000256" key="5">
    <source>
        <dbReference type="ARBA" id="ARBA00023172"/>
    </source>
</evidence>
<keyword evidence="10" id="KW-1185">Reference proteome</keyword>
<evidence type="ECO:0000256" key="4">
    <source>
        <dbReference type="ARBA" id="ARBA00023125"/>
    </source>
</evidence>
<evidence type="ECO:0000313" key="10">
    <source>
        <dbReference type="Proteomes" id="UP001575181"/>
    </source>
</evidence>
<feature type="domain" description="Transposase InsH N-terminal" evidence="8">
    <location>
        <begin position="16"/>
        <end position="114"/>
    </location>
</feature>
<comment type="function">
    <text evidence="1">Involved in the transposition of the insertion sequence IS5.</text>
</comment>
<keyword evidence="5" id="KW-0233">DNA recombination</keyword>
<name>A0ABV4TXF8_9GAMM</name>
<dbReference type="EMBL" id="JBGUAW010000006">
    <property type="protein sequence ID" value="MFA9461274.1"/>
    <property type="molecule type" value="Genomic_DNA"/>
</dbReference>
<proteinExistence type="inferred from homology"/>
<dbReference type="NCBIfam" id="NF033581">
    <property type="entry name" value="transpos_IS5_4"/>
    <property type="match status" value="1"/>
</dbReference>
<keyword evidence="4" id="KW-0238">DNA-binding</keyword>
<dbReference type="Pfam" id="PF01609">
    <property type="entry name" value="DDE_Tnp_1"/>
    <property type="match status" value="1"/>
</dbReference>
<dbReference type="Pfam" id="PF05598">
    <property type="entry name" value="DUF772"/>
    <property type="match status" value="1"/>
</dbReference>
<organism evidence="9 10">
    <name type="scientific">Thiohalorhabdus methylotrophus</name>
    <dbReference type="NCBI Taxonomy" id="3242694"/>
    <lineage>
        <taxon>Bacteria</taxon>
        <taxon>Pseudomonadati</taxon>
        <taxon>Pseudomonadota</taxon>
        <taxon>Gammaproteobacteria</taxon>
        <taxon>Thiohalorhabdales</taxon>
        <taxon>Thiohalorhabdaceae</taxon>
        <taxon>Thiohalorhabdus</taxon>
    </lineage>
</organism>
<evidence type="ECO:0000256" key="2">
    <source>
        <dbReference type="ARBA" id="ARBA00010075"/>
    </source>
</evidence>
<dbReference type="InterPro" id="IPR047959">
    <property type="entry name" value="Transpos_IS5"/>
</dbReference>
<protein>
    <submittedName>
        <fullName evidence="9">IS5 family transposase</fullName>
    </submittedName>
</protein>
<accession>A0ABV4TXF8</accession>
<evidence type="ECO:0000256" key="3">
    <source>
        <dbReference type="ARBA" id="ARBA00022578"/>
    </source>
</evidence>
<sequence length="362" mass="40939">MRGVEDQQASLFSYVSLEERVPEDHPLRAVRALVDDALHQLQAHLDGLYPETGRPSIPPEYLLRASLLQILYAIRSERLLMEQLEYNLLFRWFVGLGIDDPVWNHSTFSKNRDRLLTTEVAQQLLQAVLKPARDRKLLSDEHFSVDGTLVEAWASMRSFRPVDEDDDDPTGGSNAGQDFHGERRSNATHRSRTDPGAKLFKKGPGKEAKLAYLGHVAIENRNGLVIQTELTPADGYAERDAAIAMLERMRGRHRITVAADKGYDARDFVRTLRHKLNATPHIAQNTGNRRSAIDGRTTRHPGFAASQRARKRVEEPFGWAKAFGLLRRPMLRGRAALEAWFTFHAAAYNLVRLRKLLMPGPA</sequence>
<dbReference type="RefSeq" id="WP_373656059.1">
    <property type="nucleotide sequence ID" value="NZ_JBGUAW010000006.1"/>
</dbReference>
<comment type="caution">
    <text evidence="9">The sequence shown here is derived from an EMBL/GenBank/DDBJ whole genome shotgun (WGS) entry which is preliminary data.</text>
</comment>
<gene>
    <name evidence="9" type="ORF">ACERLL_10595</name>
</gene>
<evidence type="ECO:0000256" key="6">
    <source>
        <dbReference type="SAM" id="MobiDB-lite"/>
    </source>
</evidence>
<evidence type="ECO:0000256" key="1">
    <source>
        <dbReference type="ARBA" id="ARBA00003544"/>
    </source>
</evidence>
<comment type="similarity">
    <text evidence="2">Belongs to the transposase 11 family.</text>
</comment>
<dbReference type="Proteomes" id="UP001575181">
    <property type="component" value="Unassembled WGS sequence"/>
</dbReference>
<evidence type="ECO:0000259" key="7">
    <source>
        <dbReference type="Pfam" id="PF01609"/>
    </source>
</evidence>
<evidence type="ECO:0000313" key="9">
    <source>
        <dbReference type="EMBL" id="MFA9461274.1"/>
    </source>
</evidence>
<dbReference type="InterPro" id="IPR008490">
    <property type="entry name" value="Transposase_InsH_N"/>
</dbReference>
<keyword evidence="3" id="KW-0815">Transposition</keyword>
<feature type="region of interest" description="Disordered" evidence="6">
    <location>
        <begin position="160"/>
        <end position="202"/>
    </location>
</feature>